<sequence>MRTEPIQVLTHGETVFASSLRFSVWHGGGGDAWTLKVSGVRPEDSGRYECQVNTDPKMSLAIVLQVQEDFRDFPSDQQHIDAPTPDDGGATVAGPRYVPQGTTVTFTCVADAPGPGEAGALAASMVEWRYNGDLVSTQMGRGGVSVETERDDQKIRSTLTLAAVSASDAGTYSCAPAGARPGTIQLIVVDGERMEAMHRGDAGRLSPSAPVLALLAAALLASARAA</sequence>
<feature type="domain" description="Ig-like" evidence="1">
    <location>
        <begin position="85"/>
        <end position="174"/>
    </location>
</feature>
<dbReference type="Pfam" id="PF00047">
    <property type="entry name" value="ig"/>
    <property type="match status" value="1"/>
</dbReference>
<dbReference type="GO" id="GO:0050808">
    <property type="term" value="P:synapse organization"/>
    <property type="evidence" value="ECO:0007669"/>
    <property type="project" value="TreeGrafter"/>
</dbReference>
<dbReference type="InterPro" id="IPR013151">
    <property type="entry name" value="Immunoglobulin_dom"/>
</dbReference>
<dbReference type="GO" id="GO:0032589">
    <property type="term" value="C:neuron projection membrane"/>
    <property type="evidence" value="ECO:0007669"/>
    <property type="project" value="TreeGrafter"/>
</dbReference>
<evidence type="ECO:0000313" key="2">
    <source>
        <dbReference type="Proteomes" id="UP000504606"/>
    </source>
</evidence>
<dbReference type="InterPro" id="IPR003599">
    <property type="entry name" value="Ig_sub"/>
</dbReference>
<dbReference type="SUPFAM" id="SSF48726">
    <property type="entry name" value="Immunoglobulin"/>
    <property type="match status" value="2"/>
</dbReference>
<dbReference type="RefSeq" id="XP_026271623.1">
    <property type="nucleotide sequence ID" value="XM_026415838.2"/>
</dbReference>
<dbReference type="InterPro" id="IPR013783">
    <property type="entry name" value="Ig-like_fold"/>
</dbReference>
<keyword evidence="2" id="KW-1185">Reference proteome</keyword>
<dbReference type="KEGG" id="foc:113201876"/>
<organism evidence="2 3">
    <name type="scientific">Frankliniella occidentalis</name>
    <name type="common">Western flower thrips</name>
    <name type="synonym">Euthrips occidentalis</name>
    <dbReference type="NCBI Taxonomy" id="133901"/>
    <lineage>
        <taxon>Eukaryota</taxon>
        <taxon>Metazoa</taxon>
        <taxon>Ecdysozoa</taxon>
        <taxon>Arthropoda</taxon>
        <taxon>Hexapoda</taxon>
        <taxon>Insecta</taxon>
        <taxon>Pterygota</taxon>
        <taxon>Neoptera</taxon>
        <taxon>Paraneoptera</taxon>
        <taxon>Thysanoptera</taxon>
        <taxon>Terebrantia</taxon>
        <taxon>Thripoidea</taxon>
        <taxon>Thripidae</taxon>
        <taxon>Frankliniella</taxon>
    </lineage>
</organism>
<dbReference type="InterPro" id="IPR007110">
    <property type="entry name" value="Ig-like_dom"/>
</dbReference>
<protein>
    <submittedName>
        <fullName evidence="3">Uncharacterized protein LOC113201876</fullName>
    </submittedName>
</protein>
<reference evidence="3" key="1">
    <citation type="submission" date="2025-08" db="UniProtKB">
        <authorList>
            <consortium name="RefSeq"/>
        </authorList>
    </citation>
    <scope>IDENTIFICATION</scope>
    <source>
        <tissue evidence="3">Whole organism</tissue>
    </source>
</reference>
<dbReference type="SMART" id="SM00409">
    <property type="entry name" value="IG"/>
    <property type="match status" value="2"/>
</dbReference>
<dbReference type="OrthoDB" id="6377396at2759"/>
<dbReference type="PANTHER" id="PTHR23279">
    <property type="entry name" value="DEFECTIVE PROBOSCIS EXTENSION RESPONSE DPR -RELATED"/>
    <property type="match status" value="1"/>
</dbReference>
<proteinExistence type="predicted"/>
<dbReference type="CDD" id="cd00096">
    <property type="entry name" value="Ig"/>
    <property type="match status" value="1"/>
</dbReference>
<dbReference type="GeneID" id="113201876"/>
<evidence type="ECO:0000313" key="3">
    <source>
        <dbReference type="RefSeq" id="XP_026271623.1"/>
    </source>
</evidence>
<dbReference type="Gene3D" id="2.60.40.10">
    <property type="entry name" value="Immunoglobulins"/>
    <property type="match status" value="2"/>
</dbReference>
<accession>A0A6J1RTE0</accession>
<name>A0A6J1RTE0_FRAOC</name>
<gene>
    <name evidence="3" type="primary">LOC113201876</name>
</gene>
<dbReference type="PANTHER" id="PTHR23279:SF46">
    <property type="entry name" value="DEFECTIVE PROBOSCIS EXTENSION RESPONSE 10, ISOFORM A-RELATED"/>
    <property type="match status" value="1"/>
</dbReference>
<dbReference type="AlphaFoldDB" id="A0A6J1RTE0"/>
<dbReference type="Proteomes" id="UP000504606">
    <property type="component" value="Unplaced"/>
</dbReference>
<dbReference type="InterPro" id="IPR037448">
    <property type="entry name" value="Zig-8"/>
</dbReference>
<evidence type="ECO:0000259" key="1">
    <source>
        <dbReference type="PROSITE" id="PS50835"/>
    </source>
</evidence>
<dbReference type="PROSITE" id="PS50835">
    <property type="entry name" value="IG_LIKE"/>
    <property type="match status" value="1"/>
</dbReference>
<dbReference type="InterPro" id="IPR036179">
    <property type="entry name" value="Ig-like_dom_sf"/>
</dbReference>